<reference evidence="14 15" key="1">
    <citation type="journal article" date="2018" name="MBio">
        <title>Comparative Genomics Reveals the Core Gene Toolbox for the Fungus-Insect Symbiosis.</title>
        <authorList>
            <person name="Wang Y."/>
            <person name="Stata M."/>
            <person name="Wang W."/>
            <person name="Stajich J.E."/>
            <person name="White M.M."/>
            <person name="Moncalvo J.M."/>
        </authorList>
    </citation>
    <scope>NUCLEOTIDE SEQUENCE [LARGE SCALE GENOMIC DNA]</scope>
    <source>
        <strain evidence="14 15">SWE-8-4</strain>
    </source>
</reference>
<evidence type="ECO:0000256" key="12">
    <source>
        <dbReference type="ARBA" id="ARBA00023136"/>
    </source>
</evidence>
<keyword evidence="8" id="KW-0999">Mitochondrion inner membrane</keyword>
<evidence type="ECO:0000256" key="8">
    <source>
        <dbReference type="ARBA" id="ARBA00022792"/>
    </source>
</evidence>
<evidence type="ECO:0000256" key="7">
    <source>
        <dbReference type="ARBA" id="ARBA00022692"/>
    </source>
</evidence>
<feature type="transmembrane region" description="Helical" evidence="13">
    <location>
        <begin position="7"/>
        <end position="28"/>
    </location>
</feature>
<dbReference type="Proteomes" id="UP000245383">
    <property type="component" value="Unassembled WGS sequence"/>
</dbReference>
<evidence type="ECO:0000256" key="2">
    <source>
        <dbReference type="ARBA" id="ARBA00004298"/>
    </source>
</evidence>
<keyword evidence="15" id="KW-1185">Reference proteome</keyword>
<name>A0A2T9YCF2_9FUNG</name>
<evidence type="ECO:0000256" key="3">
    <source>
        <dbReference type="ARBA" id="ARBA00009960"/>
    </source>
</evidence>
<keyword evidence="9" id="KW-0249">Electron transport</keyword>
<organism evidence="14 15">
    <name type="scientific">Smittium simulii</name>
    <dbReference type="NCBI Taxonomy" id="133385"/>
    <lineage>
        <taxon>Eukaryota</taxon>
        <taxon>Fungi</taxon>
        <taxon>Fungi incertae sedis</taxon>
        <taxon>Zoopagomycota</taxon>
        <taxon>Kickxellomycotina</taxon>
        <taxon>Harpellomycetes</taxon>
        <taxon>Harpellales</taxon>
        <taxon>Legeriomycetaceae</taxon>
        <taxon>Smittium</taxon>
    </lineage>
</organism>
<proteinExistence type="inferred from homology"/>
<comment type="subcellular location">
    <subcellularLocation>
        <location evidence="2">Mitochondrion inner membrane</location>
        <topology evidence="2">Single-pass membrane protein</topology>
        <orientation evidence="2">Matrix side</orientation>
    </subcellularLocation>
</comment>
<keyword evidence="7 13" id="KW-0812">Transmembrane</keyword>
<dbReference type="PANTHER" id="PTHR17098:SF2">
    <property type="entry name" value="NADH DEHYDROGENASE [UBIQUINONE] 1 ALPHA SUBCOMPLEX SUBUNIT 1"/>
    <property type="match status" value="1"/>
</dbReference>
<sequence length="85" mass="9841">MPMPFEAIIPFVMITAMFGVTSGGYKFMMDRRNEGKTPRTNLDDWERALMDRDLRLTGTARGQTDNPVAPEAFKTNSFYRIYNRI</sequence>
<protein>
    <recommendedName>
        <fullName evidence="4">NADH dehydrogenase [ubiquinone] 1 alpha subcomplex subunit 1</fullName>
    </recommendedName>
</protein>
<comment type="similarity">
    <text evidence="3">Belongs to the complex I NDUFA1 subunit family.</text>
</comment>
<evidence type="ECO:0000256" key="9">
    <source>
        <dbReference type="ARBA" id="ARBA00022982"/>
    </source>
</evidence>
<evidence type="ECO:0000313" key="15">
    <source>
        <dbReference type="Proteomes" id="UP000245383"/>
    </source>
</evidence>
<evidence type="ECO:0000256" key="4">
    <source>
        <dbReference type="ARBA" id="ARBA00016392"/>
    </source>
</evidence>
<dbReference type="InterPro" id="IPR017384">
    <property type="entry name" value="NADH_Ub_cplx-1_asu_su-1"/>
</dbReference>
<dbReference type="EMBL" id="MBFR01000284">
    <property type="protein sequence ID" value="PVU89989.1"/>
    <property type="molecule type" value="Genomic_DNA"/>
</dbReference>
<keyword evidence="12 13" id="KW-0472">Membrane</keyword>
<comment type="function">
    <text evidence="1">Accessory subunit of the mitochondrial membrane respiratory chain NADH dehydrogenase (Complex I), that is believed not to be involved in catalysis. Complex I functions in the transfer of electrons from NADH to the respiratory chain. The immediate electron acceptor for the enzyme is believed to be ubiquinone.</text>
</comment>
<evidence type="ECO:0000256" key="11">
    <source>
        <dbReference type="ARBA" id="ARBA00023128"/>
    </source>
</evidence>
<dbReference type="GO" id="GO:0005743">
    <property type="term" value="C:mitochondrial inner membrane"/>
    <property type="evidence" value="ECO:0007669"/>
    <property type="project" value="UniProtKB-SubCell"/>
</dbReference>
<evidence type="ECO:0000256" key="1">
    <source>
        <dbReference type="ARBA" id="ARBA00003195"/>
    </source>
</evidence>
<dbReference type="OrthoDB" id="1920692at2759"/>
<comment type="caution">
    <text evidence="14">The sequence shown here is derived from an EMBL/GenBank/DDBJ whole genome shotgun (WGS) entry which is preliminary data.</text>
</comment>
<keyword evidence="5" id="KW-0813">Transport</keyword>
<evidence type="ECO:0000313" key="14">
    <source>
        <dbReference type="EMBL" id="PVU89989.1"/>
    </source>
</evidence>
<evidence type="ECO:0000256" key="10">
    <source>
        <dbReference type="ARBA" id="ARBA00022989"/>
    </source>
</evidence>
<dbReference type="AlphaFoldDB" id="A0A2T9YCF2"/>
<dbReference type="STRING" id="133385.A0A2T9YCF2"/>
<keyword evidence="11" id="KW-0496">Mitochondrion</keyword>
<gene>
    <name evidence="14" type="ORF">BB561_005083</name>
</gene>
<keyword evidence="6" id="KW-0679">Respiratory chain</keyword>
<evidence type="ECO:0000256" key="5">
    <source>
        <dbReference type="ARBA" id="ARBA00022448"/>
    </source>
</evidence>
<evidence type="ECO:0000256" key="13">
    <source>
        <dbReference type="SAM" id="Phobius"/>
    </source>
</evidence>
<keyword evidence="10 13" id="KW-1133">Transmembrane helix</keyword>
<accession>A0A2T9YCF2</accession>
<dbReference type="Pfam" id="PF15879">
    <property type="entry name" value="MWFE"/>
    <property type="match status" value="1"/>
</dbReference>
<evidence type="ECO:0000256" key="6">
    <source>
        <dbReference type="ARBA" id="ARBA00022660"/>
    </source>
</evidence>
<dbReference type="PANTHER" id="PTHR17098">
    <property type="entry name" value="NADH-UBIQUINONE OXIDOREDUCTASE MWFE SUBUNIT"/>
    <property type="match status" value="1"/>
</dbReference>